<reference evidence="3" key="2">
    <citation type="submission" date="2013-04" db="EMBL/GenBank/DDBJ databases">
        <title>Genomic mechanisms accounting for the adaptation to parasitism in nematode-trapping fungi.</title>
        <authorList>
            <person name="Ahren D.G."/>
        </authorList>
    </citation>
    <scope>NUCLEOTIDE SEQUENCE [LARGE SCALE GENOMIC DNA]</scope>
    <source>
        <strain evidence="3">CBS 200.50</strain>
    </source>
</reference>
<evidence type="ECO:0000313" key="3">
    <source>
        <dbReference type="Proteomes" id="UP000015100"/>
    </source>
</evidence>
<dbReference type="HOGENOM" id="CLU_046006_6_1_1"/>
<protein>
    <recommendedName>
        <fullName evidence="1">VOC domain-containing protein</fullName>
    </recommendedName>
</protein>
<gene>
    <name evidence="2" type="ORF">H072_9621</name>
</gene>
<dbReference type="EMBL" id="AQGS01000823">
    <property type="protein sequence ID" value="EPS36821.1"/>
    <property type="molecule type" value="Genomic_DNA"/>
</dbReference>
<name>S8A6U1_DACHA</name>
<dbReference type="InterPro" id="IPR037523">
    <property type="entry name" value="VOC_core"/>
</dbReference>
<dbReference type="OMA" id="LWPEYHP"/>
<dbReference type="CDD" id="cd07262">
    <property type="entry name" value="VOC_like"/>
    <property type="match status" value="1"/>
</dbReference>
<evidence type="ECO:0000313" key="2">
    <source>
        <dbReference type="EMBL" id="EPS36821.1"/>
    </source>
</evidence>
<dbReference type="Proteomes" id="UP000015100">
    <property type="component" value="Unassembled WGS sequence"/>
</dbReference>
<dbReference type="PANTHER" id="PTHR35006">
    <property type="entry name" value="GLYOXALASE FAMILY PROTEIN (AFU_ORTHOLOGUE AFUA_5G14830)"/>
    <property type="match status" value="1"/>
</dbReference>
<proteinExistence type="predicted"/>
<comment type="caution">
    <text evidence="2">The sequence shown here is derived from an EMBL/GenBank/DDBJ whole genome shotgun (WGS) entry which is preliminary data.</text>
</comment>
<dbReference type="PANTHER" id="PTHR35006:SF2">
    <property type="entry name" value="GLYOXALASE FAMILY PROTEIN (AFU_ORTHOLOGUE AFUA_5G14830)"/>
    <property type="match status" value="1"/>
</dbReference>
<dbReference type="PROSITE" id="PS51819">
    <property type="entry name" value="VOC"/>
    <property type="match status" value="1"/>
</dbReference>
<evidence type="ECO:0000259" key="1">
    <source>
        <dbReference type="PROSITE" id="PS51819"/>
    </source>
</evidence>
<dbReference type="STRING" id="1284197.S8A6U1"/>
<reference evidence="2 3" key="1">
    <citation type="journal article" date="2013" name="PLoS Genet.">
        <title>Genomic mechanisms accounting for the adaptation to parasitism in nematode-trapping fungi.</title>
        <authorList>
            <person name="Meerupati T."/>
            <person name="Andersson K.M."/>
            <person name="Friman E."/>
            <person name="Kumar D."/>
            <person name="Tunlid A."/>
            <person name="Ahren D."/>
        </authorList>
    </citation>
    <scope>NUCLEOTIDE SEQUENCE [LARGE SCALE GENOMIC DNA]</scope>
    <source>
        <strain evidence="2 3">CBS 200.50</strain>
    </source>
</reference>
<dbReference type="Pfam" id="PF00903">
    <property type="entry name" value="Glyoxalase"/>
    <property type="match status" value="1"/>
</dbReference>
<dbReference type="InterPro" id="IPR004360">
    <property type="entry name" value="Glyas_Fos-R_dOase_dom"/>
</dbReference>
<dbReference type="InterPro" id="IPR029068">
    <property type="entry name" value="Glyas_Bleomycin-R_OHBP_Dase"/>
</dbReference>
<dbReference type="OrthoDB" id="10249419at2759"/>
<sequence>MPIDHLMIRIQASKWEASKAFYEKALKPIGYSILKTFADGDVMGLGENHPDLWVVKIPDSSSLGDHPYHFAFRAESKQQVDEFHTLGIASGGEDNGPAGPRPNYGPTYYGAFVKDPAGNNIEIVTHLDA</sequence>
<feature type="domain" description="VOC" evidence="1">
    <location>
        <begin position="2"/>
        <end position="126"/>
    </location>
</feature>
<dbReference type="Gene3D" id="3.10.180.10">
    <property type="entry name" value="2,3-Dihydroxybiphenyl 1,2-Dioxygenase, domain 1"/>
    <property type="match status" value="1"/>
</dbReference>
<dbReference type="AlphaFoldDB" id="S8A6U1"/>
<keyword evidence="3" id="KW-1185">Reference proteome</keyword>
<accession>S8A6U1</accession>
<organism evidence="2 3">
    <name type="scientific">Dactylellina haptotyla (strain CBS 200.50)</name>
    <name type="common">Nematode-trapping fungus</name>
    <name type="synonym">Monacrosporium haptotylum</name>
    <dbReference type="NCBI Taxonomy" id="1284197"/>
    <lineage>
        <taxon>Eukaryota</taxon>
        <taxon>Fungi</taxon>
        <taxon>Dikarya</taxon>
        <taxon>Ascomycota</taxon>
        <taxon>Pezizomycotina</taxon>
        <taxon>Orbiliomycetes</taxon>
        <taxon>Orbiliales</taxon>
        <taxon>Orbiliaceae</taxon>
        <taxon>Dactylellina</taxon>
    </lineage>
</organism>
<dbReference type="SUPFAM" id="SSF54593">
    <property type="entry name" value="Glyoxalase/Bleomycin resistance protein/Dihydroxybiphenyl dioxygenase"/>
    <property type="match status" value="1"/>
</dbReference>
<dbReference type="eggNOG" id="ENOG502S8NQ">
    <property type="taxonomic scope" value="Eukaryota"/>
</dbReference>